<keyword evidence="3" id="KW-1185">Reference proteome</keyword>
<dbReference type="EMBL" id="QBIY01013323">
    <property type="protein sequence ID" value="RXN08335.1"/>
    <property type="molecule type" value="Genomic_DNA"/>
</dbReference>
<dbReference type="EMBL" id="QBIY01012948">
    <property type="protein sequence ID" value="RXN13740.1"/>
    <property type="molecule type" value="Genomic_DNA"/>
</dbReference>
<protein>
    <submittedName>
        <fullName evidence="1">Uncharacterized protein</fullName>
    </submittedName>
</protein>
<sequence length="191" mass="20128">MPFASSSPLAIRQEDDEMLIKECCACGGPVELPDAHDACVFCLGRVHTEAVLDGPDCPICEEMTVKTLRARVSVILNCVPANPLDDARDLVSFGAAEDDLDDDDDAMSTAASGSGDWSACLESEASHSEILFFAVFKKARKTTAYSFLGSEGGPGASREAKSEAVPLPEEDGTTPFQCGTRSTAAFLTAVV</sequence>
<gene>
    <name evidence="2" type="ORF">ROHU_009473</name>
    <name evidence="1" type="ORF">ROHU_011577</name>
</gene>
<proteinExistence type="predicted"/>
<evidence type="ECO:0000313" key="3">
    <source>
        <dbReference type="Proteomes" id="UP000290572"/>
    </source>
</evidence>
<name>A0A498LSI6_LABRO</name>
<dbReference type="AlphaFoldDB" id="A0A498LSI6"/>
<evidence type="ECO:0000313" key="2">
    <source>
        <dbReference type="EMBL" id="RXN13740.1"/>
    </source>
</evidence>
<comment type="caution">
    <text evidence="1">The sequence shown here is derived from an EMBL/GenBank/DDBJ whole genome shotgun (WGS) entry which is preliminary data.</text>
</comment>
<accession>A0A498LSI6</accession>
<reference evidence="1 3" key="1">
    <citation type="submission" date="2018-03" db="EMBL/GenBank/DDBJ databases">
        <title>Draft genome sequence of Rohu Carp (Labeo rohita).</title>
        <authorList>
            <person name="Das P."/>
            <person name="Kushwaha B."/>
            <person name="Joshi C.G."/>
            <person name="Kumar D."/>
            <person name="Nagpure N.S."/>
            <person name="Sahoo L."/>
            <person name="Das S.P."/>
            <person name="Bit A."/>
            <person name="Patnaik S."/>
            <person name="Meher P.K."/>
            <person name="Jayasankar P."/>
            <person name="Koringa P.G."/>
            <person name="Patel N.V."/>
            <person name="Hinsu A.T."/>
            <person name="Kumar R."/>
            <person name="Pandey M."/>
            <person name="Agarwal S."/>
            <person name="Srivastava S."/>
            <person name="Singh M."/>
            <person name="Iquebal M.A."/>
            <person name="Jaiswal S."/>
            <person name="Angadi U.B."/>
            <person name="Kumar N."/>
            <person name="Raza M."/>
            <person name="Shah T.M."/>
            <person name="Rai A."/>
            <person name="Jena J.K."/>
        </authorList>
    </citation>
    <scope>NUCLEOTIDE SEQUENCE [LARGE SCALE GENOMIC DNA]</scope>
    <source>
        <strain evidence="1">DASCIFA01</strain>
        <tissue evidence="1">Testis</tissue>
    </source>
</reference>
<evidence type="ECO:0000313" key="1">
    <source>
        <dbReference type="EMBL" id="RXN08335.1"/>
    </source>
</evidence>
<organism evidence="1 3">
    <name type="scientific">Labeo rohita</name>
    <name type="common">Indian major carp</name>
    <name type="synonym">Cyprinus rohita</name>
    <dbReference type="NCBI Taxonomy" id="84645"/>
    <lineage>
        <taxon>Eukaryota</taxon>
        <taxon>Metazoa</taxon>
        <taxon>Chordata</taxon>
        <taxon>Craniata</taxon>
        <taxon>Vertebrata</taxon>
        <taxon>Euteleostomi</taxon>
        <taxon>Actinopterygii</taxon>
        <taxon>Neopterygii</taxon>
        <taxon>Teleostei</taxon>
        <taxon>Ostariophysi</taxon>
        <taxon>Cypriniformes</taxon>
        <taxon>Cyprinidae</taxon>
        <taxon>Labeoninae</taxon>
        <taxon>Labeonini</taxon>
        <taxon>Labeo</taxon>
    </lineage>
</organism>
<dbReference type="Proteomes" id="UP000290572">
    <property type="component" value="Unassembled WGS sequence"/>
</dbReference>